<protein>
    <recommendedName>
        <fullName evidence="4">Histidine phosphatase family protein</fullName>
    </recommendedName>
</protein>
<evidence type="ECO:0000256" key="1">
    <source>
        <dbReference type="SAM" id="MobiDB-lite"/>
    </source>
</evidence>
<organism evidence="2 3">
    <name type="scientific">Thioalkalivibrio denitrificans</name>
    <dbReference type="NCBI Taxonomy" id="108003"/>
    <lineage>
        <taxon>Bacteria</taxon>
        <taxon>Pseudomonadati</taxon>
        <taxon>Pseudomonadota</taxon>
        <taxon>Gammaproteobacteria</taxon>
        <taxon>Chromatiales</taxon>
        <taxon>Ectothiorhodospiraceae</taxon>
        <taxon>Thioalkalivibrio</taxon>
    </lineage>
</organism>
<dbReference type="CDD" id="cd07067">
    <property type="entry name" value="HP_PGM_like"/>
    <property type="match status" value="1"/>
</dbReference>
<reference evidence="2 3" key="1">
    <citation type="submission" date="2017-02" db="EMBL/GenBank/DDBJ databases">
        <title>Genomic diversity within the haloalkaliphilic genus Thioalkalivibrio.</title>
        <authorList>
            <person name="Ahn A.-C."/>
            <person name="Meier-Kolthoff J."/>
            <person name="Overmars L."/>
            <person name="Richter M."/>
            <person name="Woyke T."/>
            <person name="Sorokin D.Y."/>
            <person name="Muyzer G."/>
        </authorList>
    </citation>
    <scope>NUCLEOTIDE SEQUENCE [LARGE SCALE GENOMIC DNA]</scope>
    <source>
        <strain evidence="2 3">ALJD</strain>
    </source>
</reference>
<accession>A0A1V3NKB2</accession>
<name>A0A1V3NKB2_9GAMM</name>
<dbReference type="InterPro" id="IPR029033">
    <property type="entry name" value="His_PPase_superfam"/>
</dbReference>
<dbReference type="SUPFAM" id="SSF53254">
    <property type="entry name" value="Phosphoglycerate mutase-like"/>
    <property type="match status" value="1"/>
</dbReference>
<sequence>MASDAQSDAAWAALAAGGKVVLFRHGETQRGAGSGDPLVRDGSCNRERNLSPTGRRQFTRVGEAFASRGIQVEQVLTSPYCRTRNSGELAFGAVETREFLALSEALPDAVAEDAALDAADLIGNYDGEGNLVLITHEPNIVLITQQRVGVAQALVLEPEGGPFFRVIGSLRF</sequence>
<evidence type="ECO:0008006" key="4">
    <source>
        <dbReference type="Google" id="ProtNLM"/>
    </source>
</evidence>
<feature type="region of interest" description="Disordered" evidence="1">
    <location>
        <begin position="28"/>
        <end position="53"/>
    </location>
</feature>
<evidence type="ECO:0000313" key="2">
    <source>
        <dbReference type="EMBL" id="OOG25424.1"/>
    </source>
</evidence>
<evidence type="ECO:0000313" key="3">
    <source>
        <dbReference type="Proteomes" id="UP000189462"/>
    </source>
</evidence>
<dbReference type="Gene3D" id="3.40.50.1240">
    <property type="entry name" value="Phosphoglycerate mutase-like"/>
    <property type="match status" value="1"/>
</dbReference>
<dbReference type="EMBL" id="MVBK01000038">
    <property type="protein sequence ID" value="OOG25424.1"/>
    <property type="molecule type" value="Genomic_DNA"/>
</dbReference>
<dbReference type="AlphaFoldDB" id="A0A1V3NKB2"/>
<gene>
    <name evidence="2" type="ORF">B1C78_06750</name>
</gene>
<keyword evidence="3" id="KW-1185">Reference proteome</keyword>
<comment type="caution">
    <text evidence="2">The sequence shown here is derived from an EMBL/GenBank/DDBJ whole genome shotgun (WGS) entry which is preliminary data.</text>
</comment>
<dbReference type="Proteomes" id="UP000189462">
    <property type="component" value="Unassembled WGS sequence"/>
</dbReference>
<dbReference type="Pfam" id="PF00300">
    <property type="entry name" value="His_Phos_1"/>
    <property type="match status" value="1"/>
</dbReference>
<proteinExistence type="predicted"/>
<dbReference type="InterPro" id="IPR013078">
    <property type="entry name" value="His_Pase_superF_clade-1"/>
</dbReference>
<dbReference type="STRING" id="108003.B1C78_06750"/>